<dbReference type="OrthoDB" id="6288182at2759"/>
<feature type="compositionally biased region" description="Polar residues" evidence="1">
    <location>
        <begin position="164"/>
        <end position="180"/>
    </location>
</feature>
<sequence>MGSDKKTPPQPTDNFVKKVDKDEVRLKLEKWREEKRNKKADNTVQPNNGNTRKRFRIGQTPPPLPKSVKKKNPIRSRIDCHWKKRISTGSTTTSNKRDQNLATGAIKENNPVKKSTVESRRLTTVIKPGNRNSTQSNRAVLAVKPIVSNITNNKKTSSKDGSRRTSSTCNKNRTSQLNNKSLHKPSIKTTTSRRHSLRTTKTLKNIPSTPMSVSKRRKLTNDNSEESVLAWRIDATPPNHVRFNTARRSTPHSKTVLAQARKGKDASMRNTLKNWLDSNGKTPSKFRHLMCFDSEMSAKKVNTVPPSRTSITVAELTQQHEAMLKENNVDDVFIDDESTNQQDDKLDQQDDKLDQQDDKLDQQILSMLDECFTLFLAGFSADAILPWLDKIERFSPHVKEYTPFYICKLNVVKSTGNKQQVLDVIHDSIFYSAKPADKLAQAVKSTLEELLSENESCQPVESPEKMKNNNIFNSTTIKYSLKQVTPFTSARKRKRHTENEKFSPRAVVTPVRRSTRRSLSVFKSDKENQVYTSIQDIPDNQRTKALFHENMALEDVLQV</sequence>
<feature type="region of interest" description="Disordered" evidence="1">
    <location>
        <begin position="241"/>
        <end position="266"/>
    </location>
</feature>
<reference evidence="2 3" key="1">
    <citation type="journal article" date="2013" name="Nature">
        <title>Insights into bilaterian evolution from three spiralian genomes.</title>
        <authorList>
            <person name="Simakov O."/>
            <person name="Marletaz F."/>
            <person name="Cho S.J."/>
            <person name="Edsinger-Gonzales E."/>
            <person name="Havlak P."/>
            <person name="Hellsten U."/>
            <person name="Kuo D.H."/>
            <person name="Larsson T."/>
            <person name="Lv J."/>
            <person name="Arendt D."/>
            <person name="Savage R."/>
            <person name="Osoegawa K."/>
            <person name="de Jong P."/>
            <person name="Grimwood J."/>
            <person name="Chapman J.A."/>
            <person name="Shapiro H."/>
            <person name="Aerts A."/>
            <person name="Otillar R.P."/>
            <person name="Terry A.Y."/>
            <person name="Boore J.L."/>
            <person name="Grigoriev I.V."/>
            <person name="Lindberg D.R."/>
            <person name="Seaver E.C."/>
            <person name="Weisblat D.A."/>
            <person name="Putnam N.H."/>
            <person name="Rokhsar D.S."/>
        </authorList>
    </citation>
    <scope>NUCLEOTIDE SEQUENCE [LARGE SCALE GENOMIC DNA]</scope>
</reference>
<proteinExistence type="predicted"/>
<organism evidence="2 3">
    <name type="scientific">Lottia gigantea</name>
    <name type="common">Giant owl limpet</name>
    <dbReference type="NCBI Taxonomy" id="225164"/>
    <lineage>
        <taxon>Eukaryota</taxon>
        <taxon>Metazoa</taxon>
        <taxon>Spiralia</taxon>
        <taxon>Lophotrochozoa</taxon>
        <taxon>Mollusca</taxon>
        <taxon>Gastropoda</taxon>
        <taxon>Patellogastropoda</taxon>
        <taxon>Lottioidea</taxon>
        <taxon>Lottiidae</taxon>
        <taxon>Lottia</taxon>
    </lineage>
</organism>
<dbReference type="Proteomes" id="UP000030746">
    <property type="component" value="Unassembled WGS sequence"/>
</dbReference>
<feature type="compositionally biased region" description="Basic residues" evidence="1">
    <location>
        <begin position="181"/>
        <end position="198"/>
    </location>
</feature>
<dbReference type="CTD" id="20250442"/>
<keyword evidence="3" id="KW-1185">Reference proteome</keyword>
<evidence type="ECO:0008006" key="4">
    <source>
        <dbReference type="Google" id="ProtNLM"/>
    </source>
</evidence>
<evidence type="ECO:0000256" key="1">
    <source>
        <dbReference type="SAM" id="MobiDB-lite"/>
    </source>
</evidence>
<evidence type="ECO:0000313" key="3">
    <source>
        <dbReference type="Proteomes" id="UP000030746"/>
    </source>
</evidence>
<dbReference type="AlphaFoldDB" id="V4AJR2"/>
<dbReference type="STRING" id="225164.V4AJR2"/>
<protein>
    <recommendedName>
        <fullName evidence="4">Cytoskeleton-associated protein 2 C-terminal domain-containing protein</fullName>
    </recommendedName>
</protein>
<dbReference type="EMBL" id="KB199753">
    <property type="protein sequence ID" value="ESP04409.1"/>
    <property type="molecule type" value="Genomic_DNA"/>
</dbReference>
<dbReference type="GeneID" id="20250442"/>
<name>V4AJR2_LOTGI</name>
<dbReference type="HOGENOM" id="CLU_487707_0_0_1"/>
<evidence type="ECO:0000313" key="2">
    <source>
        <dbReference type="EMBL" id="ESP04409.1"/>
    </source>
</evidence>
<feature type="region of interest" description="Disordered" evidence="1">
    <location>
        <begin position="1"/>
        <end position="118"/>
    </location>
</feature>
<dbReference type="RefSeq" id="XP_009044895.1">
    <property type="nucleotide sequence ID" value="XM_009046647.1"/>
</dbReference>
<gene>
    <name evidence="2" type="ORF">LOTGIDRAFT_237368</name>
</gene>
<feature type="compositionally biased region" description="Basic and acidic residues" evidence="1">
    <location>
        <begin position="15"/>
        <end position="41"/>
    </location>
</feature>
<feature type="region of interest" description="Disordered" evidence="1">
    <location>
        <begin position="146"/>
        <end position="224"/>
    </location>
</feature>
<dbReference type="KEGG" id="lgi:LOTGIDRAFT_237368"/>
<dbReference type="OMA" id="EIIHIYE"/>
<accession>V4AJR2</accession>